<dbReference type="SUPFAM" id="SSF54427">
    <property type="entry name" value="NTF2-like"/>
    <property type="match status" value="1"/>
</dbReference>
<organism evidence="1 2">
    <name type="scientific">Streptomyces luteoverticillatus</name>
    <name type="common">Streptoverticillium luteoverticillatus</name>
    <dbReference type="NCBI Taxonomy" id="66425"/>
    <lineage>
        <taxon>Bacteria</taxon>
        <taxon>Bacillati</taxon>
        <taxon>Actinomycetota</taxon>
        <taxon>Actinomycetes</taxon>
        <taxon>Kitasatosporales</taxon>
        <taxon>Streptomycetaceae</taxon>
        <taxon>Streptomyces</taxon>
    </lineage>
</organism>
<evidence type="ECO:0000313" key="2">
    <source>
        <dbReference type="Proteomes" id="UP000267900"/>
    </source>
</evidence>
<sequence>MSAERANCAERTNKEVVMDFFQAVNERRIADFPRYMAADVIDHNKIIYGEPDEPGAAFDGFRQQLEAFGAGRMAPRQLVAEGDTVVARLLVSGTHTGRHPRMPEPTHRSFEVEQIWMFTLRDGLISEIRAVSDRLGMFLQLGWDWPTAD</sequence>
<protein>
    <submittedName>
        <fullName evidence="1">Ester cyclase</fullName>
    </submittedName>
</protein>
<dbReference type="Proteomes" id="UP000267900">
    <property type="component" value="Chromosome"/>
</dbReference>
<dbReference type="RefSeq" id="WP_126915568.1">
    <property type="nucleotide sequence ID" value="NZ_CP034587.1"/>
</dbReference>
<reference evidence="1 2" key="1">
    <citation type="submission" date="2018-12" db="EMBL/GenBank/DDBJ databases">
        <title>The whole draft genome of Streptomyce luteoverticillatus CGMCC 15060.</title>
        <authorList>
            <person name="Feng Z."/>
            <person name="Chen G."/>
            <person name="Zhang J."/>
            <person name="Zhu H."/>
            <person name="Yu X."/>
            <person name="Zhang W."/>
            <person name="Zhang X."/>
        </authorList>
    </citation>
    <scope>NUCLEOTIDE SEQUENCE [LARGE SCALE GENOMIC DNA]</scope>
    <source>
        <strain evidence="1 2">CGMCC 15060</strain>
    </source>
</reference>
<dbReference type="OrthoDB" id="4543541at2"/>
<dbReference type="Gene3D" id="3.10.450.50">
    <property type="match status" value="1"/>
</dbReference>
<dbReference type="EMBL" id="CP034587">
    <property type="protein sequence ID" value="AZQ73052.1"/>
    <property type="molecule type" value="Genomic_DNA"/>
</dbReference>
<name>A0A3Q9FXJ4_STRLT</name>
<evidence type="ECO:0000313" key="1">
    <source>
        <dbReference type="EMBL" id="AZQ73052.1"/>
    </source>
</evidence>
<dbReference type="InterPro" id="IPR032710">
    <property type="entry name" value="NTF2-like_dom_sf"/>
</dbReference>
<dbReference type="AlphaFoldDB" id="A0A3Q9FXJ4"/>
<dbReference type="InterPro" id="IPR009959">
    <property type="entry name" value="Cyclase_SnoaL-like"/>
</dbReference>
<proteinExistence type="predicted"/>
<dbReference type="GO" id="GO:0030638">
    <property type="term" value="P:polyketide metabolic process"/>
    <property type="evidence" value="ECO:0007669"/>
    <property type="project" value="InterPro"/>
</dbReference>
<keyword evidence="2" id="KW-1185">Reference proteome</keyword>
<gene>
    <name evidence="1" type="ORF">EKH77_19160</name>
</gene>
<dbReference type="PANTHER" id="PTHR38436:SF1">
    <property type="entry name" value="ESTER CYCLASE"/>
    <property type="match status" value="1"/>
</dbReference>
<dbReference type="Pfam" id="PF07366">
    <property type="entry name" value="SnoaL"/>
    <property type="match status" value="1"/>
</dbReference>
<dbReference type="PANTHER" id="PTHR38436">
    <property type="entry name" value="POLYKETIDE CYCLASE SNOAL-LIKE DOMAIN"/>
    <property type="match status" value="1"/>
</dbReference>
<accession>A0A3Q9FXJ4</accession>